<feature type="region of interest" description="Disordered" evidence="1">
    <location>
        <begin position="42"/>
        <end position="82"/>
    </location>
</feature>
<feature type="region of interest" description="Disordered" evidence="1">
    <location>
        <begin position="119"/>
        <end position="171"/>
    </location>
</feature>
<evidence type="ECO:0000313" key="2">
    <source>
        <dbReference type="EMBL" id="PQK18027.1"/>
    </source>
</evidence>
<protein>
    <submittedName>
        <fullName evidence="2">Uncharacterized protein</fullName>
    </submittedName>
</protein>
<feature type="compositionally biased region" description="Low complexity" evidence="1">
    <location>
        <begin position="220"/>
        <end position="230"/>
    </location>
</feature>
<evidence type="ECO:0000313" key="3">
    <source>
        <dbReference type="Proteomes" id="UP000237441"/>
    </source>
</evidence>
<dbReference type="EMBL" id="JRHA01000010">
    <property type="protein sequence ID" value="PQK18027.1"/>
    <property type="molecule type" value="Genomic_DNA"/>
</dbReference>
<reference evidence="2 3" key="1">
    <citation type="submission" date="2016-07" db="EMBL/GenBank/DDBJ databases">
        <title>Comparative genomics of the entomopathogenic fungus Beauveria bassiana.</title>
        <authorList>
            <person name="Valero Jimenez C.A."/>
            <person name="Zwaan B.J."/>
            <person name="Van Kan J.A."/>
            <person name="Takken W."/>
            <person name="Debets A.J."/>
            <person name="Schoustra S.E."/>
            <person name="Koenraadt C.J."/>
        </authorList>
    </citation>
    <scope>NUCLEOTIDE SEQUENCE [LARGE SCALE GENOMIC DNA]</scope>
    <source>
        <strain evidence="2 3">ARSEF 8028</strain>
    </source>
</reference>
<organism evidence="2 3">
    <name type="scientific">Beauveria bassiana</name>
    <name type="common">White muscardine disease fungus</name>
    <name type="synonym">Tritirachium shiotae</name>
    <dbReference type="NCBI Taxonomy" id="176275"/>
    <lineage>
        <taxon>Eukaryota</taxon>
        <taxon>Fungi</taxon>
        <taxon>Dikarya</taxon>
        <taxon>Ascomycota</taxon>
        <taxon>Pezizomycotina</taxon>
        <taxon>Sordariomycetes</taxon>
        <taxon>Hypocreomycetidae</taxon>
        <taxon>Hypocreales</taxon>
        <taxon>Cordycipitaceae</taxon>
        <taxon>Beauveria</taxon>
    </lineage>
</organism>
<accession>A0A2S7YPP4</accession>
<name>A0A2S7YPP4_BEABA</name>
<gene>
    <name evidence="2" type="ORF">BB8028_0010g00190</name>
</gene>
<sequence>MRARHCQEGQSEEKLPRSVLASCIADVKPTAAYTAQPKSALQAAVNATEPRHEHARSTDTMEDELKVQEDRPISPGSRVRSGYGRELIFQTPDQPFHIASKISGGTTHSAAGQQVYNPAKRATPPVGSASEGPPNALKNEKGADGAQSDVAKHTSRSKHASVSLLPEKLPSEHVTAYAQPTMHAQIRNAEKMSATLPAHNRYISNEIYLSSPSADDDDANGTTGSTTTRATSEETEPPNQELPTQNRQSWIIPYGPDE</sequence>
<feature type="compositionally biased region" description="Basic and acidic residues" evidence="1">
    <location>
        <begin position="49"/>
        <end position="72"/>
    </location>
</feature>
<feature type="region of interest" description="Disordered" evidence="1">
    <location>
        <begin position="208"/>
        <end position="258"/>
    </location>
</feature>
<comment type="caution">
    <text evidence="2">The sequence shown here is derived from an EMBL/GenBank/DDBJ whole genome shotgun (WGS) entry which is preliminary data.</text>
</comment>
<dbReference type="OrthoDB" id="10650631at2759"/>
<dbReference type="AlphaFoldDB" id="A0A2S7YPP4"/>
<feature type="compositionally biased region" description="Polar residues" evidence="1">
    <location>
        <begin position="237"/>
        <end position="249"/>
    </location>
</feature>
<dbReference type="Proteomes" id="UP000237441">
    <property type="component" value="Unassembled WGS sequence"/>
</dbReference>
<evidence type="ECO:0000256" key="1">
    <source>
        <dbReference type="SAM" id="MobiDB-lite"/>
    </source>
</evidence>
<proteinExistence type="predicted"/>